<dbReference type="Pfam" id="PF00753">
    <property type="entry name" value="Lactamase_B"/>
    <property type="match status" value="1"/>
</dbReference>
<dbReference type="CDD" id="cd16281">
    <property type="entry name" value="metallo-hydrolase-like_MBL-fold"/>
    <property type="match status" value="1"/>
</dbReference>
<feature type="domain" description="Metallo-beta-lactamase" evidence="5">
    <location>
        <begin position="48"/>
        <end position="249"/>
    </location>
</feature>
<evidence type="ECO:0000256" key="2">
    <source>
        <dbReference type="ARBA" id="ARBA00022723"/>
    </source>
</evidence>
<dbReference type="SUPFAM" id="SSF56281">
    <property type="entry name" value="Metallo-hydrolase/oxidoreductase"/>
    <property type="match status" value="1"/>
</dbReference>
<keyword evidence="3 6" id="KW-0378">Hydrolase</keyword>
<evidence type="ECO:0000256" key="1">
    <source>
        <dbReference type="ARBA" id="ARBA00007749"/>
    </source>
</evidence>
<dbReference type="GO" id="GO:0016787">
    <property type="term" value="F:hydrolase activity"/>
    <property type="evidence" value="ECO:0007669"/>
    <property type="project" value="UniProtKB-KW"/>
</dbReference>
<accession>A0A2H3NN92</accession>
<proteinExistence type="inferred from homology"/>
<dbReference type="GO" id="GO:0046872">
    <property type="term" value="F:metal ion binding"/>
    <property type="evidence" value="ECO:0007669"/>
    <property type="project" value="UniProtKB-KW"/>
</dbReference>
<dbReference type="AlphaFoldDB" id="A0A2H3NN92"/>
<evidence type="ECO:0000313" key="6">
    <source>
        <dbReference type="EMBL" id="PEN06463.1"/>
    </source>
</evidence>
<evidence type="ECO:0000256" key="4">
    <source>
        <dbReference type="ARBA" id="ARBA00022833"/>
    </source>
</evidence>
<gene>
    <name evidence="6" type="ORF">CRI93_09275</name>
</gene>
<keyword evidence="2" id="KW-0479">Metal-binding</keyword>
<dbReference type="EMBL" id="PDEP01000008">
    <property type="protein sequence ID" value="PEN06463.1"/>
    <property type="molecule type" value="Genomic_DNA"/>
</dbReference>
<dbReference type="InterPro" id="IPR051013">
    <property type="entry name" value="MBL_superfamily_lactonases"/>
</dbReference>
<comment type="similarity">
    <text evidence="1">Belongs to the metallo-beta-lactamase superfamily.</text>
</comment>
<dbReference type="RefSeq" id="WP_098062357.1">
    <property type="nucleotide sequence ID" value="NZ_PDEP01000008.1"/>
</dbReference>
<dbReference type="Proteomes" id="UP000221024">
    <property type="component" value="Unassembled WGS sequence"/>
</dbReference>
<keyword evidence="4" id="KW-0862">Zinc</keyword>
<dbReference type="InterPro" id="IPR001279">
    <property type="entry name" value="Metallo-B-lactamas"/>
</dbReference>
<dbReference type="PANTHER" id="PTHR42978">
    <property type="entry name" value="QUORUM-QUENCHING LACTONASE YTNP-RELATED-RELATED"/>
    <property type="match status" value="1"/>
</dbReference>
<reference evidence="6 7" key="1">
    <citation type="submission" date="2017-10" db="EMBL/GenBank/DDBJ databases">
        <title>Draft genome of Longimonas halophila.</title>
        <authorList>
            <person name="Goh K.M."/>
            <person name="Shamsir M.S."/>
            <person name="Lim S.W."/>
        </authorList>
    </citation>
    <scope>NUCLEOTIDE SEQUENCE [LARGE SCALE GENOMIC DNA]</scope>
    <source>
        <strain evidence="6 7">KCTC 42399</strain>
    </source>
</reference>
<dbReference type="SMART" id="SM00849">
    <property type="entry name" value="Lactamase_B"/>
    <property type="match status" value="1"/>
</dbReference>
<dbReference type="PANTHER" id="PTHR42978:SF6">
    <property type="entry name" value="QUORUM-QUENCHING LACTONASE YTNP-RELATED"/>
    <property type="match status" value="1"/>
</dbReference>
<name>A0A2H3NN92_9BACT</name>
<evidence type="ECO:0000256" key="3">
    <source>
        <dbReference type="ARBA" id="ARBA00022801"/>
    </source>
</evidence>
<comment type="caution">
    <text evidence="6">The sequence shown here is derived from an EMBL/GenBank/DDBJ whole genome shotgun (WGS) entry which is preliminary data.</text>
</comment>
<organism evidence="6 7">
    <name type="scientific">Longimonas halophila</name>
    <dbReference type="NCBI Taxonomy" id="1469170"/>
    <lineage>
        <taxon>Bacteria</taxon>
        <taxon>Pseudomonadati</taxon>
        <taxon>Rhodothermota</taxon>
        <taxon>Rhodothermia</taxon>
        <taxon>Rhodothermales</taxon>
        <taxon>Salisaetaceae</taxon>
        <taxon>Longimonas</taxon>
    </lineage>
</organism>
<evidence type="ECO:0000259" key="5">
    <source>
        <dbReference type="SMART" id="SM00849"/>
    </source>
</evidence>
<dbReference type="Gene3D" id="3.60.15.10">
    <property type="entry name" value="Ribonuclease Z/Hydroxyacylglutathione hydrolase-like"/>
    <property type="match status" value="1"/>
</dbReference>
<dbReference type="InterPro" id="IPR036866">
    <property type="entry name" value="RibonucZ/Hydroxyglut_hydro"/>
</dbReference>
<sequence>MIECGPYTLHQLETGTFKLDGGAMFGIVPKPLWDERIPADDQNRIELAMRCLLIQGNDRCILVDTGIGDTFSEKEQSIFGIDHSVHTLADSLNAAGVVPSEVTDVVFTHLHFDHSGGAVVRHNDEVVPRFPEATHHVQARHWEAARAPNPKEKNSFRTAILDPLADQVAWTFHEGAGTLMPGIDLRCVDGHTTAQQLVKVSGPEATYVFVADLLPTHHHAGAAWTMAYDIAPLQTIDEKARFLRDAEAHGWTLLFEHDPIVVQGHAHASDRGWRIVPAGSS</sequence>
<evidence type="ECO:0000313" key="7">
    <source>
        <dbReference type="Proteomes" id="UP000221024"/>
    </source>
</evidence>
<protein>
    <submittedName>
        <fullName evidence="6">MBL fold metallo-hydrolase</fullName>
    </submittedName>
</protein>
<dbReference type="OrthoDB" id="9802897at2"/>
<keyword evidence="7" id="KW-1185">Reference proteome</keyword>